<accession>A0A3Q1J3I0</accession>
<dbReference type="InterPro" id="IPR040247">
    <property type="entry name" value="DUF5524"/>
</dbReference>
<dbReference type="Ensembl" id="ENSATET00000027876.3">
    <property type="protein sequence ID" value="ENSATEP00000027445.2"/>
    <property type="gene ID" value="ENSATEG00000018973.3"/>
</dbReference>
<reference evidence="2" key="3">
    <citation type="submission" date="2025-09" db="UniProtKB">
        <authorList>
            <consortium name="Ensembl"/>
        </authorList>
    </citation>
    <scope>IDENTIFICATION</scope>
</reference>
<dbReference type="AlphaFoldDB" id="A0A3Q1J3I0"/>
<keyword evidence="3" id="KW-1185">Reference proteome</keyword>
<feature type="region of interest" description="Disordered" evidence="1">
    <location>
        <begin position="162"/>
        <end position="188"/>
    </location>
</feature>
<protein>
    <submittedName>
        <fullName evidence="2">Uncharacterized protein</fullName>
    </submittedName>
</protein>
<dbReference type="Proteomes" id="UP000265040">
    <property type="component" value="Chromosome 21"/>
</dbReference>
<evidence type="ECO:0000256" key="1">
    <source>
        <dbReference type="SAM" id="MobiDB-lite"/>
    </source>
</evidence>
<feature type="compositionally biased region" description="Basic and acidic residues" evidence="1">
    <location>
        <begin position="166"/>
        <end position="179"/>
    </location>
</feature>
<evidence type="ECO:0000313" key="3">
    <source>
        <dbReference type="Proteomes" id="UP000265040"/>
    </source>
</evidence>
<reference evidence="2" key="2">
    <citation type="submission" date="2025-08" db="UniProtKB">
        <authorList>
            <consortium name="Ensembl"/>
        </authorList>
    </citation>
    <scope>IDENTIFICATION</scope>
</reference>
<dbReference type="PANTHER" id="PTHR31097">
    <property type="entry name" value="SI:DKEY-276J7.1"/>
    <property type="match status" value="1"/>
</dbReference>
<dbReference type="PANTHER" id="PTHR31097:SF2">
    <property type="entry name" value="CHROMOSOME 7 OPEN READING FRAME 57"/>
    <property type="match status" value="1"/>
</dbReference>
<organism evidence="2 3">
    <name type="scientific">Anabas testudineus</name>
    <name type="common">Climbing perch</name>
    <name type="synonym">Anthias testudineus</name>
    <dbReference type="NCBI Taxonomy" id="64144"/>
    <lineage>
        <taxon>Eukaryota</taxon>
        <taxon>Metazoa</taxon>
        <taxon>Chordata</taxon>
        <taxon>Craniata</taxon>
        <taxon>Vertebrata</taxon>
        <taxon>Euteleostomi</taxon>
        <taxon>Actinopterygii</taxon>
        <taxon>Neopterygii</taxon>
        <taxon>Teleostei</taxon>
        <taxon>Neoteleostei</taxon>
        <taxon>Acanthomorphata</taxon>
        <taxon>Anabantaria</taxon>
        <taxon>Anabantiformes</taxon>
        <taxon>Anabantoidei</taxon>
        <taxon>Anabantidae</taxon>
        <taxon>Anabas</taxon>
    </lineage>
</organism>
<proteinExistence type="predicted"/>
<evidence type="ECO:0000313" key="2">
    <source>
        <dbReference type="Ensembl" id="ENSATEP00000027445.2"/>
    </source>
</evidence>
<dbReference type="Pfam" id="PF17662">
    <property type="entry name" value="DUF5524"/>
    <property type="match status" value="1"/>
</dbReference>
<name>A0A3Q1J3I0_ANATE</name>
<reference evidence="2" key="1">
    <citation type="submission" date="2021-04" db="EMBL/GenBank/DDBJ databases">
        <authorList>
            <consortium name="Wellcome Sanger Institute Data Sharing"/>
        </authorList>
    </citation>
    <scope>NUCLEOTIDE SEQUENCE [LARGE SCALE GENOMIC DNA]</scope>
</reference>
<dbReference type="OMA" id="GYHTKNG"/>
<sequence>RSAHAPNAASFCDVGPGPGIEPSTLGFLSLSTESRNSSDVISDDVQSIQPGAKTGYQAINGHISQIPGLSPTIGSLPEGKGRGRRVGVLESDSDYVKLAKQGGHKGLLWHEESVTSKPNPYKPPVWFCTTSEEDSDPSLINSEEKINPGAFQLLEPPFGTDNMSAWERDDSSNDKEKNTADCSQMEKLQSPNQYYHTNKFKRIVFDKKPAPVDMSKLLSFGYAGDN</sequence>
<dbReference type="GeneTree" id="ENSGT00390000014376"/>